<evidence type="ECO:0000256" key="2">
    <source>
        <dbReference type="SAM" id="SignalP"/>
    </source>
</evidence>
<evidence type="ECO:0000313" key="4">
    <source>
        <dbReference type="Proteomes" id="UP000580910"/>
    </source>
</evidence>
<feature type="signal peptide" evidence="2">
    <location>
        <begin position="1"/>
        <end position="39"/>
    </location>
</feature>
<sequence length="493" mass="52762">MKDTPVHPRRRTPRAPLVTAVLAALGLAAASLGSGSAAAAPAPEPAPAVTLWAPASLTVTAYDKHAFTDLGLKLIAGDAPLELWSTRPAYDQLIHTVRRGPSGDVALPDGAMKDFNSIRRFVTLTITPANGDPARSVTRKACLNGWSERVRPDAPPRSPYPRGCWYNPYSLGSVQGIQAGWAAPFLQQERPLKLAPGSYTVTATINPAYAAPLGLTGDAATRTIALTVENGDAPSVGRRVSPTARPAAHRPSGVTGGQQAGPTPDLRALPAWGIQMARNGNYLNFSATVWNGGDSPLVVDGFRREGEDLMDAYQYFFDADGNQTGYQQVGQMHWDPRPTHQHWHFEDFARYVLLRADHTEAVRSRKEAFCLANTDAVDQTVPGASWNPENTDLSTACGDLGSLSIREVLASGWGDTYGQFRAGQSFDLKGLPNGTYYVTVIANPDDRLVESDTTNNTSFREVVIGGRPGARTVTVPPVGLVVEPTYGDGPPVD</sequence>
<dbReference type="Gene3D" id="2.60.40.10">
    <property type="entry name" value="Immunoglobulins"/>
    <property type="match status" value="1"/>
</dbReference>
<accession>A0A7W3IXY5</accession>
<evidence type="ECO:0008006" key="5">
    <source>
        <dbReference type="Google" id="ProtNLM"/>
    </source>
</evidence>
<keyword evidence="4" id="KW-1185">Reference proteome</keyword>
<comment type="caution">
    <text evidence="3">The sequence shown here is derived from an EMBL/GenBank/DDBJ whole genome shotgun (WGS) entry which is preliminary data.</text>
</comment>
<dbReference type="GO" id="GO:0016641">
    <property type="term" value="F:oxidoreductase activity, acting on the CH-NH2 group of donors, oxygen as acceptor"/>
    <property type="evidence" value="ECO:0007669"/>
    <property type="project" value="InterPro"/>
</dbReference>
<keyword evidence="2" id="KW-0732">Signal</keyword>
<dbReference type="RefSeq" id="WP_182537297.1">
    <property type="nucleotide sequence ID" value="NZ_JACGXA010000001.1"/>
</dbReference>
<dbReference type="Proteomes" id="UP000580910">
    <property type="component" value="Unassembled WGS sequence"/>
</dbReference>
<evidence type="ECO:0000256" key="1">
    <source>
        <dbReference type="SAM" id="MobiDB-lite"/>
    </source>
</evidence>
<dbReference type="GO" id="GO:0005507">
    <property type="term" value="F:copper ion binding"/>
    <property type="evidence" value="ECO:0007669"/>
    <property type="project" value="InterPro"/>
</dbReference>
<dbReference type="AlphaFoldDB" id="A0A7W3IXY5"/>
<proteinExistence type="predicted"/>
<dbReference type="GO" id="GO:0005975">
    <property type="term" value="P:carbohydrate metabolic process"/>
    <property type="evidence" value="ECO:0007669"/>
    <property type="project" value="UniProtKB-ARBA"/>
</dbReference>
<evidence type="ECO:0000313" key="3">
    <source>
        <dbReference type="EMBL" id="MBA8802697.1"/>
    </source>
</evidence>
<reference evidence="3 4" key="1">
    <citation type="submission" date="2020-07" db="EMBL/GenBank/DDBJ databases">
        <title>Sequencing the genomes of 1000 actinobacteria strains.</title>
        <authorList>
            <person name="Klenk H.-P."/>
        </authorList>
    </citation>
    <scope>NUCLEOTIDE SEQUENCE [LARGE SCALE GENOMIC DNA]</scope>
    <source>
        <strain evidence="3 4">DSM 21349</strain>
    </source>
</reference>
<protein>
    <recommendedName>
        <fullName evidence="5">Lysyl oxidase</fullName>
    </recommendedName>
</protein>
<gene>
    <name evidence="3" type="ORF">FB382_000988</name>
</gene>
<dbReference type="Pfam" id="PF01186">
    <property type="entry name" value="Lysyl_oxidase"/>
    <property type="match status" value="1"/>
</dbReference>
<dbReference type="InterPro" id="IPR013783">
    <property type="entry name" value="Ig-like_fold"/>
</dbReference>
<feature type="chain" id="PRO_5031020094" description="Lysyl oxidase" evidence="2">
    <location>
        <begin position="40"/>
        <end position="493"/>
    </location>
</feature>
<dbReference type="InterPro" id="IPR001695">
    <property type="entry name" value="Lysyl_oxidase"/>
</dbReference>
<dbReference type="EMBL" id="JACGXA010000001">
    <property type="protein sequence ID" value="MBA8802697.1"/>
    <property type="molecule type" value="Genomic_DNA"/>
</dbReference>
<name>A0A7W3IXY5_9ACTN</name>
<feature type="region of interest" description="Disordered" evidence="1">
    <location>
        <begin position="233"/>
        <end position="265"/>
    </location>
</feature>
<organism evidence="3 4">
    <name type="scientific">Nocardioides ginsengisegetis</name>
    <dbReference type="NCBI Taxonomy" id="661491"/>
    <lineage>
        <taxon>Bacteria</taxon>
        <taxon>Bacillati</taxon>
        <taxon>Actinomycetota</taxon>
        <taxon>Actinomycetes</taxon>
        <taxon>Propionibacteriales</taxon>
        <taxon>Nocardioidaceae</taxon>
        <taxon>Nocardioides</taxon>
    </lineage>
</organism>